<dbReference type="FunFam" id="2.70.70.10:FF:000006">
    <property type="entry name" value="M23 family peptidase"/>
    <property type="match status" value="1"/>
</dbReference>
<dbReference type="Proteomes" id="UP000325606">
    <property type="component" value="Chromosome"/>
</dbReference>
<keyword evidence="3" id="KW-0812">Transmembrane</keyword>
<dbReference type="RefSeq" id="WP_151054144.1">
    <property type="nucleotide sequence ID" value="NZ_CP044222.1"/>
</dbReference>
<dbReference type="InterPro" id="IPR011055">
    <property type="entry name" value="Dup_hybrid_motif"/>
</dbReference>
<organism evidence="5 6">
    <name type="scientific">Nitrincola iocasae</name>
    <dbReference type="NCBI Taxonomy" id="2614693"/>
    <lineage>
        <taxon>Bacteria</taxon>
        <taxon>Pseudomonadati</taxon>
        <taxon>Pseudomonadota</taxon>
        <taxon>Gammaproteobacteria</taxon>
        <taxon>Oceanospirillales</taxon>
        <taxon>Oceanospirillaceae</taxon>
        <taxon>Nitrincola</taxon>
    </lineage>
</organism>
<dbReference type="SUPFAM" id="SSF51261">
    <property type="entry name" value="Duplicated hybrid motif"/>
    <property type="match status" value="1"/>
</dbReference>
<keyword evidence="3" id="KW-0472">Membrane</keyword>
<dbReference type="EMBL" id="CP044222">
    <property type="protein sequence ID" value="QEW06113.1"/>
    <property type="molecule type" value="Genomic_DNA"/>
</dbReference>
<evidence type="ECO:0000313" key="6">
    <source>
        <dbReference type="Proteomes" id="UP000325606"/>
    </source>
</evidence>
<evidence type="ECO:0000256" key="1">
    <source>
        <dbReference type="ARBA" id="ARBA00022729"/>
    </source>
</evidence>
<dbReference type="InterPro" id="IPR050570">
    <property type="entry name" value="Cell_wall_metabolism_enzyme"/>
</dbReference>
<dbReference type="Pfam" id="PF01551">
    <property type="entry name" value="Peptidase_M23"/>
    <property type="match status" value="1"/>
</dbReference>
<keyword evidence="6" id="KW-1185">Reference proteome</keyword>
<feature type="coiled-coil region" evidence="2">
    <location>
        <begin position="46"/>
        <end position="115"/>
    </location>
</feature>
<evidence type="ECO:0000259" key="4">
    <source>
        <dbReference type="Pfam" id="PF01551"/>
    </source>
</evidence>
<evidence type="ECO:0000256" key="3">
    <source>
        <dbReference type="SAM" id="Phobius"/>
    </source>
</evidence>
<keyword evidence="1" id="KW-0732">Signal</keyword>
<protein>
    <submittedName>
        <fullName evidence="5">M23 family metallopeptidase</fullName>
    </submittedName>
</protein>
<proteinExistence type="predicted"/>
<dbReference type="AlphaFoldDB" id="A0A5J6LC55"/>
<keyword evidence="3" id="KW-1133">Transmembrane helix</keyword>
<dbReference type="PANTHER" id="PTHR21666:SF289">
    <property type="entry name" value="L-ALA--D-GLU ENDOPEPTIDASE"/>
    <property type="match status" value="1"/>
</dbReference>
<dbReference type="PANTHER" id="PTHR21666">
    <property type="entry name" value="PEPTIDASE-RELATED"/>
    <property type="match status" value="1"/>
</dbReference>
<sequence length="311" mass="34783">MRQKLIITLTTVRGSRQYTLSQLAGYLVGLFLLLSALSFFISNLLLVKTRDDLQGLEQEKITLEEQFTEALGTQQLYLENLAELGSRYSEVFYQRAQLEEEKIRLDADLTEIESILGVLTDIPEDTTQVDRSALLQAATVQRLFLLYSIPNGLPIKGTRIGSGFGTRVHPITGRRTPHNGLDFPSARGTPVYATADGIVEKSGYDQGSGFGNLIVLQHNLGFKTYYAHLQKTEVESSQYVHKGQLIGYSGNTGRSTGPHLHYEVRHLYTPLDPKHFVDWGLDNFESLFSNIEVVAWESLNAMYPLNQGGPQ</sequence>
<accession>A0A5J6LC55</accession>
<evidence type="ECO:0000313" key="5">
    <source>
        <dbReference type="EMBL" id="QEW06113.1"/>
    </source>
</evidence>
<reference evidence="5 6" key="1">
    <citation type="submission" date="2019-09" db="EMBL/GenBank/DDBJ databases">
        <title>Nitrincola iocasae sp. nov., a bacterium isolated from the sediment collected at a cold seep field in South China Sea.</title>
        <authorList>
            <person name="Zhang H."/>
            <person name="Wang H."/>
            <person name="Li C."/>
        </authorList>
    </citation>
    <scope>NUCLEOTIDE SEQUENCE [LARGE SCALE GENOMIC DNA]</scope>
    <source>
        <strain evidence="5 6">KXZD1103</strain>
    </source>
</reference>
<evidence type="ECO:0000256" key="2">
    <source>
        <dbReference type="SAM" id="Coils"/>
    </source>
</evidence>
<dbReference type="GO" id="GO:0004222">
    <property type="term" value="F:metalloendopeptidase activity"/>
    <property type="evidence" value="ECO:0007669"/>
    <property type="project" value="TreeGrafter"/>
</dbReference>
<gene>
    <name evidence="5" type="ORF">F5I99_06155</name>
</gene>
<dbReference type="KEGG" id="nik:F5I99_06155"/>
<dbReference type="InterPro" id="IPR016047">
    <property type="entry name" value="M23ase_b-sheet_dom"/>
</dbReference>
<name>A0A5J6LC55_9GAMM</name>
<dbReference type="CDD" id="cd12797">
    <property type="entry name" value="M23_peptidase"/>
    <property type="match status" value="1"/>
</dbReference>
<feature type="transmembrane region" description="Helical" evidence="3">
    <location>
        <begin position="23"/>
        <end position="46"/>
    </location>
</feature>
<feature type="domain" description="M23ase beta-sheet core" evidence="4">
    <location>
        <begin position="177"/>
        <end position="273"/>
    </location>
</feature>
<dbReference type="Gene3D" id="2.70.70.10">
    <property type="entry name" value="Glucose Permease (Domain IIA)"/>
    <property type="match status" value="1"/>
</dbReference>
<keyword evidence="2" id="KW-0175">Coiled coil</keyword>